<dbReference type="GeneID" id="25257579"/>
<evidence type="ECO:0000313" key="1">
    <source>
        <dbReference type="EMBL" id="CDJ44482.1"/>
    </source>
</evidence>
<dbReference type="VEuPathDB" id="ToxoDB:ETH_00042700"/>
<dbReference type="VEuPathDB" id="ToxoDB:ETH2_1439900"/>
<dbReference type="Proteomes" id="UP000030747">
    <property type="component" value="Unassembled WGS sequence"/>
</dbReference>
<proteinExistence type="predicted"/>
<evidence type="ECO:0000313" key="2">
    <source>
        <dbReference type="Proteomes" id="UP000030747"/>
    </source>
</evidence>
<dbReference type="AlphaFoldDB" id="U6L281"/>
<gene>
    <name evidence="1" type="ORF">ETH_00042700</name>
</gene>
<sequence length="273" mass="26801">MSAAAVEAAAASFLVSLFEGPQGPQRETLGVSLFAAVLRRLCAQEAQQAAAQGGTSSSSSSSSSIGSDGAAASAAGATALSAAAAAAATATAAAAANSTRPCALDTARSPSAPAPAAPAPAAAAAAPAAAAAATAAASRGRACMRAFEAYVCGRRCGVSVQLLLPSFLRSQLLRLWGVFAAARPQQQQLLQVLCAWQAAPDLPPWDAPLLRSFVAEVAAAAGPAAAAQAAAAAALHQLQQQRTWCPPSVFTALLGFPETVVAAALRSVLTAAG</sequence>
<organism evidence="1 2">
    <name type="scientific">Eimeria tenella</name>
    <name type="common">Coccidian parasite</name>
    <dbReference type="NCBI Taxonomy" id="5802"/>
    <lineage>
        <taxon>Eukaryota</taxon>
        <taxon>Sar</taxon>
        <taxon>Alveolata</taxon>
        <taxon>Apicomplexa</taxon>
        <taxon>Conoidasida</taxon>
        <taxon>Coccidia</taxon>
        <taxon>Eucoccidiorida</taxon>
        <taxon>Eimeriorina</taxon>
        <taxon>Eimeriidae</taxon>
        <taxon>Eimeria</taxon>
    </lineage>
</organism>
<keyword evidence="2" id="KW-1185">Reference proteome</keyword>
<reference evidence="1" key="2">
    <citation type="submission" date="2013-10" db="EMBL/GenBank/DDBJ databases">
        <authorList>
            <person name="Aslett M."/>
        </authorList>
    </citation>
    <scope>NUCLEOTIDE SEQUENCE [LARGE SCALE GENOMIC DNA]</scope>
    <source>
        <strain evidence="1">Houghton</strain>
    </source>
</reference>
<reference evidence="1" key="1">
    <citation type="submission" date="2013-10" db="EMBL/GenBank/DDBJ databases">
        <title>Genomic analysis of the causative agents of coccidiosis in chickens.</title>
        <authorList>
            <person name="Reid A.J."/>
            <person name="Blake D."/>
            <person name="Billington K."/>
            <person name="Browne H."/>
            <person name="Dunn M."/>
            <person name="Hung S."/>
            <person name="Kawahara F."/>
            <person name="Miranda-Saavedra D."/>
            <person name="Mourier T."/>
            <person name="Nagra H."/>
            <person name="Otto T.D."/>
            <person name="Rawlings N."/>
            <person name="Sanchez A."/>
            <person name="Sanders M."/>
            <person name="Subramaniam C."/>
            <person name="Tay Y."/>
            <person name="Dear P."/>
            <person name="Doerig C."/>
            <person name="Gruber A."/>
            <person name="Parkinson J."/>
            <person name="Shirley M."/>
            <person name="Wan K.L."/>
            <person name="Berriman M."/>
            <person name="Tomley F."/>
            <person name="Pain A."/>
        </authorList>
    </citation>
    <scope>NUCLEOTIDE SEQUENCE [LARGE SCALE GENOMIC DNA]</scope>
    <source>
        <strain evidence="1">Houghton</strain>
    </source>
</reference>
<dbReference type="EMBL" id="HG677157">
    <property type="protein sequence ID" value="CDJ44482.1"/>
    <property type="molecule type" value="Genomic_DNA"/>
</dbReference>
<protein>
    <submittedName>
        <fullName evidence="1">Uncharacterized protein</fullName>
    </submittedName>
</protein>
<name>U6L281_EIMTE</name>
<dbReference type="RefSeq" id="XP_013235231.1">
    <property type="nucleotide sequence ID" value="XM_013379777.1"/>
</dbReference>
<accession>U6L281</accession>